<proteinExistence type="predicted"/>
<reference evidence="2" key="1">
    <citation type="journal article" date="2019" name="Int. J. Syst. Evol. Microbiol.">
        <title>The Global Catalogue of Microorganisms (GCM) 10K type strain sequencing project: providing services to taxonomists for standard genome sequencing and annotation.</title>
        <authorList>
            <consortium name="The Broad Institute Genomics Platform"/>
            <consortium name="The Broad Institute Genome Sequencing Center for Infectious Disease"/>
            <person name="Wu L."/>
            <person name="Ma J."/>
        </authorList>
    </citation>
    <scope>NUCLEOTIDE SEQUENCE [LARGE SCALE GENOMIC DNA]</scope>
    <source>
        <strain evidence="2">JCM 17217</strain>
    </source>
</reference>
<gene>
    <name evidence="1" type="ORF">GCM10022407_10930</name>
</gene>
<organism evidence="1 2">
    <name type="scientific">Hymenobacter antarcticus</name>
    <dbReference type="NCBI Taxonomy" id="486270"/>
    <lineage>
        <taxon>Bacteria</taxon>
        <taxon>Pseudomonadati</taxon>
        <taxon>Bacteroidota</taxon>
        <taxon>Cytophagia</taxon>
        <taxon>Cytophagales</taxon>
        <taxon>Hymenobacteraceae</taxon>
        <taxon>Hymenobacter</taxon>
    </lineage>
</organism>
<keyword evidence="2" id="KW-1185">Reference proteome</keyword>
<dbReference type="RefSeq" id="WP_345121857.1">
    <property type="nucleotide sequence ID" value="NZ_BAABDI010000005.1"/>
</dbReference>
<accession>A0ABP7PJI1</accession>
<evidence type="ECO:0008006" key="3">
    <source>
        <dbReference type="Google" id="ProtNLM"/>
    </source>
</evidence>
<dbReference type="Proteomes" id="UP001501556">
    <property type="component" value="Unassembled WGS sequence"/>
</dbReference>
<evidence type="ECO:0000313" key="1">
    <source>
        <dbReference type="EMBL" id="GAA3966454.1"/>
    </source>
</evidence>
<name>A0ABP7PJI1_9BACT</name>
<dbReference type="EMBL" id="BAABDI010000005">
    <property type="protein sequence ID" value="GAA3966454.1"/>
    <property type="molecule type" value="Genomic_DNA"/>
</dbReference>
<comment type="caution">
    <text evidence="1">The sequence shown here is derived from an EMBL/GenBank/DDBJ whole genome shotgun (WGS) entry which is preliminary data.</text>
</comment>
<sequence>MKFRLLHLITAAFFLLTPTLLFGNLANNGALAGNGTWQLQGLARTPQRLGDTGPLTFSKLTIQIDSADVALDAPLTVRDTLNLLRGRLALGAFNLNLGRARVLGGSAASYVLTQNPPGPAGTCRRDHVAGPVLYPVGTASGYAPLTYTGQPGGYVATGVRVFEGLLTDGLSGAPFAPAARFVNRTWVATATAAPNPQPGQLAVQWEQTAENGSFQRAQSALYQHYFFSAGPWSRVSAAVAAAGAGPFEAGFGTVGFEGAFAVGNVTALSTRALSGPALLEISPNPSAASVRLSRTGPAGPLTLGLTSLLGQTLLAETTGSLAMTEARLNAALAQAAPGVYVVTVRANGQTQHLRLVRE</sequence>
<dbReference type="InterPro" id="IPR026444">
    <property type="entry name" value="Secre_tail"/>
</dbReference>
<dbReference type="NCBIfam" id="TIGR04183">
    <property type="entry name" value="Por_Secre_tail"/>
    <property type="match status" value="1"/>
</dbReference>
<protein>
    <recommendedName>
        <fullName evidence="3">Por secretion system C-terminal sorting domain-containing protein</fullName>
    </recommendedName>
</protein>
<evidence type="ECO:0000313" key="2">
    <source>
        <dbReference type="Proteomes" id="UP001501556"/>
    </source>
</evidence>